<dbReference type="InterPro" id="IPR036866">
    <property type="entry name" value="RibonucZ/Hydroxyglut_hydro"/>
</dbReference>
<dbReference type="PANTHER" id="PTHR30619:SF1">
    <property type="entry name" value="RECOMBINATION PROTEIN 2"/>
    <property type="match status" value="1"/>
</dbReference>
<evidence type="ECO:0000256" key="4">
    <source>
        <dbReference type="ARBA" id="ARBA00022989"/>
    </source>
</evidence>
<feature type="transmembrane region" description="Helical" evidence="6">
    <location>
        <begin position="268"/>
        <end position="291"/>
    </location>
</feature>
<feature type="transmembrane region" description="Helical" evidence="6">
    <location>
        <begin position="517"/>
        <end position="534"/>
    </location>
</feature>
<feature type="transmembrane region" description="Helical" evidence="6">
    <location>
        <begin position="374"/>
        <end position="390"/>
    </location>
</feature>
<dbReference type="SUPFAM" id="SSF56281">
    <property type="entry name" value="Metallo-hydrolase/oxidoreductase"/>
    <property type="match status" value="1"/>
</dbReference>
<feature type="transmembrane region" description="Helical" evidence="6">
    <location>
        <begin position="303"/>
        <end position="322"/>
    </location>
</feature>
<feature type="transmembrane region" description="Helical" evidence="6">
    <location>
        <begin position="494"/>
        <end position="510"/>
    </location>
</feature>
<keyword evidence="5 6" id="KW-0472">Membrane</keyword>
<feature type="domain" description="Metallo-beta-lactamase" evidence="7">
    <location>
        <begin position="556"/>
        <end position="729"/>
    </location>
</feature>
<dbReference type="EMBL" id="QMDL01000001">
    <property type="protein sequence ID" value="RMJ06055.1"/>
    <property type="molecule type" value="Genomic_DNA"/>
</dbReference>
<keyword evidence="9" id="KW-1185">Reference proteome</keyword>
<evidence type="ECO:0000256" key="1">
    <source>
        <dbReference type="ARBA" id="ARBA00004651"/>
    </source>
</evidence>
<feature type="transmembrane region" description="Helical" evidence="6">
    <location>
        <begin position="351"/>
        <end position="368"/>
    </location>
</feature>
<feature type="transmembrane region" description="Helical" evidence="6">
    <location>
        <begin position="397"/>
        <end position="417"/>
    </location>
</feature>
<feature type="transmembrane region" description="Helical" evidence="6">
    <location>
        <begin position="21"/>
        <end position="40"/>
    </location>
</feature>
<dbReference type="GO" id="GO:0005886">
    <property type="term" value="C:plasma membrane"/>
    <property type="evidence" value="ECO:0007669"/>
    <property type="project" value="UniProtKB-SubCell"/>
</dbReference>
<organism evidence="8 9">
    <name type="scientific">Marinobacter litoralis</name>
    <dbReference type="NCBI Taxonomy" id="187981"/>
    <lineage>
        <taxon>Bacteria</taxon>
        <taxon>Pseudomonadati</taxon>
        <taxon>Pseudomonadota</taxon>
        <taxon>Gammaproteobacteria</taxon>
        <taxon>Pseudomonadales</taxon>
        <taxon>Marinobacteraceae</taxon>
        <taxon>Marinobacter</taxon>
    </lineage>
</organism>
<evidence type="ECO:0000259" key="7">
    <source>
        <dbReference type="SMART" id="SM00849"/>
    </source>
</evidence>
<dbReference type="SMART" id="SM00849">
    <property type="entry name" value="Lactamase_B"/>
    <property type="match status" value="1"/>
</dbReference>
<name>A0A3M2RMF8_9GAMM</name>
<dbReference type="Pfam" id="PF13567">
    <property type="entry name" value="DUF4131"/>
    <property type="match status" value="1"/>
</dbReference>
<comment type="caution">
    <text evidence="8">The sequence shown here is derived from an EMBL/GenBank/DDBJ whole genome shotgun (WGS) entry which is preliminary data.</text>
</comment>
<keyword evidence="4 6" id="KW-1133">Transmembrane helix</keyword>
<dbReference type="CDD" id="cd07731">
    <property type="entry name" value="ComA-like_MBL-fold"/>
    <property type="match status" value="1"/>
</dbReference>
<keyword evidence="3 6" id="KW-0812">Transmembrane</keyword>
<dbReference type="InterPro" id="IPR001279">
    <property type="entry name" value="Metallo-B-lactamas"/>
</dbReference>
<keyword evidence="2" id="KW-1003">Cell membrane</keyword>
<dbReference type="Pfam" id="PF00753">
    <property type="entry name" value="Lactamase_B"/>
    <property type="match status" value="1"/>
</dbReference>
<dbReference type="NCBIfam" id="TIGR00361">
    <property type="entry name" value="ComEC_Rec2"/>
    <property type="match status" value="1"/>
</dbReference>
<evidence type="ECO:0000313" key="8">
    <source>
        <dbReference type="EMBL" id="RMJ06055.1"/>
    </source>
</evidence>
<dbReference type="Pfam" id="PF03772">
    <property type="entry name" value="Competence"/>
    <property type="match status" value="1"/>
</dbReference>
<evidence type="ECO:0000256" key="3">
    <source>
        <dbReference type="ARBA" id="ARBA00022692"/>
    </source>
</evidence>
<evidence type="ECO:0000256" key="5">
    <source>
        <dbReference type="ARBA" id="ARBA00023136"/>
    </source>
</evidence>
<dbReference type="InterPro" id="IPR004477">
    <property type="entry name" value="ComEC_N"/>
</dbReference>
<evidence type="ECO:0000256" key="2">
    <source>
        <dbReference type="ARBA" id="ARBA00022475"/>
    </source>
</evidence>
<dbReference type="NCBIfam" id="TIGR00360">
    <property type="entry name" value="ComEC_N-term"/>
    <property type="match status" value="1"/>
</dbReference>
<reference evidence="8 9" key="1">
    <citation type="submission" date="2018-08" db="EMBL/GenBank/DDBJ databases">
        <title>Whole Genome Sequence of the Moderate Halophilic Marine Bacterium Marinobacter litoralis Sw-45.</title>
        <authorList>
            <person name="Musa H."/>
        </authorList>
    </citation>
    <scope>NUCLEOTIDE SEQUENCE [LARGE SCALE GENOMIC DNA]</scope>
    <source>
        <strain evidence="8 9">Sw-45</strain>
    </source>
</reference>
<dbReference type="InterPro" id="IPR004797">
    <property type="entry name" value="Competence_ComEC/Rec2"/>
</dbReference>
<gene>
    <name evidence="8" type="ORF">DOQ08_00737</name>
</gene>
<dbReference type="AlphaFoldDB" id="A0A3M2RMF8"/>
<dbReference type="Gene3D" id="3.60.15.10">
    <property type="entry name" value="Ribonuclease Z/Hydroxyacylglutathione hydrolase-like"/>
    <property type="match status" value="1"/>
</dbReference>
<dbReference type="InterPro" id="IPR035681">
    <property type="entry name" value="ComA-like_MBL"/>
</dbReference>
<comment type="subcellular location">
    <subcellularLocation>
        <location evidence="1">Cell membrane</location>
        <topology evidence="1">Multi-pass membrane protein</topology>
    </subcellularLocation>
</comment>
<protein>
    <submittedName>
        <fullName evidence="8">ComEC family competence protein</fullName>
    </submittedName>
</protein>
<dbReference type="Proteomes" id="UP000265903">
    <property type="component" value="Unassembled WGS sequence"/>
</dbReference>
<dbReference type="InterPro" id="IPR052159">
    <property type="entry name" value="Competence_DNA_uptake"/>
</dbReference>
<evidence type="ECO:0000313" key="9">
    <source>
        <dbReference type="Proteomes" id="UP000265903"/>
    </source>
</evidence>
<feature type="transmembrane region" description="Helical" evidence="6">
    <location>
        <begin position="69"/>
        <end position="86"/>
    </location>
</feature>
<accession>A0A3M2RMF8</accession>
<feature type="transmembrane region" description="Helical" evidence="6">
    <location>
        <begin position="429"/>
        <end position="456"/>
    </location>
</feature>
<proteinExistence type="predicted"/>
<dbReference type="InterPro" id="IPR025405">
    <property type="entry name" value="DUF4131"/>
</dbReference>
<sequence length="820" mass="89195">MIGGQGLSRNTQFSPKAERSLLCPAGVFAFSCGVILLYRFSVLPPYPWLFSSLFAIPLLLKLKTARFRVVVLAVLWLAVGLGWATWNADTRLEKQLTPLEEGVPLTVFGYVCDLPQPGNFNSVRFNFCVNGWPEAPDSVEDGARPDKIRLAWYGSGEKVLPIGSIALQAVLKRPHGSLNNVGFRYEDWLFRQGVNATGSVREVAELPGASCGLACTYHAWHREMASTVERFFGDAEHYALIASLLIGNRGHLSADHWQILKATGTIHLVAISGLHLGLVALISGLVIRRFLLMLPPGSISESAIRSTVYFAVLIACLFYALLAGMTVPTRRALIMVVVGGWFLLKAREVSPWWPFVIAMAGVLLLDPFAPLDQGFWLSFSAVALLIWVFANRLAGMGWLSGLLLAQCAVFVGLWPVLQSFDQTQPLAGVLANLVAIPWVSFVVMPVLFAGTVLVMVSGGFLTVHVIQIFDAALGMLWALLQGVAALPVEPLPSASQTVLVVFAVVALLLLRFPSRSFRALSVTAVLAWLGVGWLNNPEPENRSVDPPEVHIWDVGQGLSVLVRSGKQVLLYDTGPEVKGVYSAAESVLLPNLKALGVNRIDHLVVSHGDSDHSGGLDRLLDEFSVGVITTGEPEVVQNKLEGQPVTPIQLCPRLPQMLGSLQLNFWRSRLPRSGNDASCVLRLFHRESGADVLLAGDIGHEVEAEMLADPGLTWLLAFTGHRILVAPHHGSKTSSSMQWVSAVKPNRVIYTAGYRHRYGHPHQSVVSRYEQVGAIPLNTACSGQVSVRFAAEGPKIIESTQHAPFWIAGPGLTRDQCKIP</sequence>
<dbReference type="GO" id="GO:0030420">
    <property type="term" value="P:establishment of competence for transformation"/>
    <property type="evidence" value="ECO:0007669"/>
    <property type="project" value="InterPro"/>
</dbReference>
<dbReference type="PANTHER" id="PTHR30619">
    <property type="entry name" value="DNA INTERNALIZATION/COMPETENCE PROTEIN COMEC/REC2"/>
    <property type="match status" value="1"/>
</dbReference>
<evidence type="ECO:0000256" key="6">
    <source>
        <dbReference type="SAM" id="Phobius"/>
    </source>
</evidence>